<accession>A0ACC0U3A6</accession>
<evidence type="ECO:0000313" key="1">
    <source>
        <dbReference type="EMBL" id="KAI9458025.1"/>
    </source>
</evidence>
<evidence type="ECO:0000313" key="2">
    <source>
        <dbReference type="Proteomes" id="UP001207468"/>
    </source>
</evidence>
<sequence length="681" mass="75167">MAIPGAIPLPDNTDFTRQSFQVPGTKRPGQTAHYRNAFFGFVDINTPGVFTTLPEVFDAGYSIAKDKSFLGHRPVLSKNPLTHARHYVWQTYAEVDERRRHIGSAVHKLFENGTVGGGEYPTVGLWSLNRPEWVLIDLALNAYGKVGVSLYDTFGDQTPFSIDHAHLTLIFTSSDHLTTLLKAAPRHPHLKLIVVIDELEPETKRFAAAWSQTQGVKLQELSELEEFGKKYRCNVIIPSANDIATICYTSICTPSGVLLTHGSLAVATQSNLYGYSIGADERVTLLSYLPLAHIYERINQTVVIALGGAIGFFTGDPLRLLEDAQILKPNYFPSVPRVLNRIYQAATVAGNVPGLKGAIFRRAVQAKLDNLRATGAITHPLWDRLVFKKIQAVLGGNIKLVVSGSAPISAEVLDFLRIALSCRILEGETFRLSCDSTSGGTVGPPQPAAELKLVDVPSMNYTAEDRPFPRGEICCRGSCNFIQYYKEVDEKNTKEAVDAEGWIHTGDIGEIDDHGRFRIIDRVKNIMKLSQGEYVALEKIENIYSRIPAVMQVFVHGDSLKSYLVGVIVPDPVAFAAFASRILKRTVDAADTQAMNEFCGDPRIVDSLLKELNAVTANGLKGFEQLKRIHLSLDPFSVAENTLTPTLKMRRRDAYNKYKTALDALYELPDPPHSESASSKL</sequence>
<comment type="caution">
    <text evidence="1">The sequence shown here is derived from an EMBL/GenBank/DDBJ whole genome shotgun (WGS) entry which is preliminary data.</text>
</comment>
<name>A0ACC0U3A6_9AGAM</name>
<proteinExistence type="predicted"/>
<gene>
    <name evidence="1" type="ORF">F5148DRAFT_983937</name>
</gene>
<organism evidence="1 2">
    <name type="scientific">Russula earlei</name>
    <dbReference type="NCBI Taxonomy" id="71964"/>
    <lineage>
        <taxon>Eukaryota</taxon>
        <taxon>Fungi</taxon>
        <taxon>Dikarya</taxon>
        <taxon>Basidiomycota</taxon>
        <taxon>Agaricomycotina</taxon>
        <taxon>Agaricomycetes</taxon>
        <taxon>Russulales</taxon>
        <taxon>Russulaceae</taxon>
        <taxon>Russula</taxon>
    </lineage>
</organism>
<dbReference type="EMBL" id="JAGFNK010000215">
    <property type="protein sequence ID" value="KAI9458025.1"/>
    <property type="molecule type" value="Genomic_DNA"/>
</dbReference>
<reference evidence="1" key="1">
    <citation type="submission" date="2021-03" db="EMBL/GenBank/DDBJ databases">
        <title>Evolutionary priming and transition to the ectomycorrhizal habit in an iconic lineage of mushroom-forming fungi: is preadaptation a requirement?</title>
        <authorList>
            <consortium name="DOE Joint Genome Institute"/>
            <person name="Looney B.P."/>
            <person name="Miyauchi S."/>
            <person name="Morin E."/>
            <person name="Drula E."/>
            <person name="Courty P.E."/>
            <person name="Chicoki N."/>
            <person name="Fauchery L."/>
            <person name="Kohler A."/>
            <person name="Kuo A."/>
            <person name="LaButti K."/>
            <person name="Pangilinan J."/>
            <person name="Lipzen A."/>
            <person name="Riley R."/>
            <person name="Andreopoulos W."/>
            <person name="He G."/>
            <person name="Johnson J."/>
            <person name="Barry K.W."/>
            <person name="Grigoriev I.V."/>
            <person name="Nagy L."/>
            <person name="Hibbett D."/>
            <person name="Henrissat B."/>
            <person name="Matheny P.B."/>
            <person name="Labbe J."/>
            <person name="Martin A.F."/>
        </authorList>
    </citation>
    <scope>NUCLEOTIDE SEQUENCE</scope>
    <source>
        <strain evidence="1">BPL698</strain>
    </source>
</reference>
<protein>
    <submittedName>
        <fullName evidence="1">Acetyl-CoA synthetase-like protein</fullName>
    </submittedName>
</protein>
<keyword evidence="2" id="KW-1185">Reference proteome</keyword>
<dbReference type="Proteomes" id="UP001207468">
    <property type="component" value="Unassembled WGS sequence"/>
</dbReference>